<accession>A0AAE3LNE9</accession>
<proteinExistence type="predicted"/>
<protein>
    <submittedName>
        <fullName evidence="1">YolD-like family protein</fullName>
    </submittedName>
</protein>
<dbReference type="RefSeq" id="WP_263073024.1">
    <property type="nucleotide sequence ID" value="NZ_JAOUSF010000003.1"/>
</dbReference>
<dbReference type="AlphaFoldDB" id="A0AAE3LNE9"/>
<dbReference type="PANTHER" id="PTHR40051:SF1">
    <property type="entry name" value="YOLD-LIKE FAMILY PROTEIN"/>
    <property type="match status" value="1"/>
</dbReference>
<dbReference type="PANTHER" id="PTHR40051">
    <property type="entry name" value="IG HYPOTHETICAL 15966"/>
    <property type="match status" value="1"/>
</dbReference>
<dbReference type="InterPro" id="IPR014962">
    <property type="entry name" value="YolD"/>
</dbReference>
<dbReference type="EMBL" id="JAOUSF010000003">
    <property type="protein sequence ID" value="MCU9613782.1"/>
    <property type="molecule type" value="Genomic_DNA"/>
</dbReference>
<reference evidence="1" key="1">
    <citation type="submission" date="2022-10" db="EMBL/GenBank/DDBJ databases">
        <title>Description of Fervidibacillus gen. nov. in the family Fervidibacillaceae fam. nov. with two species, Fervidibacillus albus sp. nov., and Fervidibacillus halotolerans sp. nov., isolated from tidal flat sediments.</title>
        <authorList>
            <person name="Kwon K.K."/>
            <person name="Yang S.-H."/>
        </authorList>
    </citation>
    <scope>NUCLEOTIDE SEQUENCE</scope>
    <source>
        <strain evidence="1">JCM 19140</strain>
    </source>
</reference>
<name>A0AAE3LNE9_9BACI</name>
<dbReference type="Pfam" id="PF08863">
    <property type="entry name" value="YolD"/>
    <property type="match status" value="1"/>
</dbReference>
<evidence type="ECO:0000313" key="2">
    <source>
        <dbReference type="Proteomes" id="UP001209318"/>
    </source>
</evidence>
<dbReference type="Proteomes" id="UP001209318">
    <property type="component" value="Unassembled WGS sequence"/>
</dbReference>
<comment type="caution">
    <text evidence="1">The sequence shown here is derived from an EMBL/GenBank/DDBJ whole genome shotgun (WGS) entry which is preliminary data.</text>
</comment>
<organism evidence="1 2">
    <name type="scientific">Perspicuibacillus lycopersici</name>
    <dbReference type="NCBI Taxonomy" id="1325689"/>
    <lineage>
        <taxon>Bacteria</taxon>
        <taxon>Bacillati</taxon>
        <taxon>Bacillota</taxon>
        <taxon>Bacilli</taxon>
        <taxon>Bacillales</taxon>
        <taxon>Bacillaceae</taxon>
        <taxon>Perspicuibacillus</taxon>
    </lineage>
</organism>
<keyword evidence="2" id="KW-1185">Reference proteome</keyword>
<evidence type="ECO:0000313" key="1">
    <source>
        <dbReference type="EMBL" id="MCU9613782.1"/>
    </source>
</evidence>
<sequence>MIRDRGRIKWTAMMLPEHVKMLRDWAKEEAWEQPQVIDEQKWELMNATIVEAQQLEKAIVVHFYTNHHIETVSGMLRSFDPIAGEIQIIELPGTIQSIRCNEITDIEWMEEE</sequence>
<gene>
    <name evidence="1" type="ORF">OEV98_09435</name>
</gene>